<reference evidence="1 2" key="1">
    <citation type="submission" date="2020-02" db="EMBL/GenBank/DDBJ databases">
        <title>Draft genome sequence of two Spirosoma agri KCTC 52727 and Spirosoma terrae KCTC 52035.</title>
        <authorList>
            <person name="Rojas J."/>
            <person name="Ambika Manirajan B."/>
            <person name="Suarez C."/>
            <person name="Ratering S."/>
            <person name="Schnell S."/>
        </authorList>
    </citation>
    <scope>NUCLEOTIDE SEQUENCE [LARGE SCALE GENOMIC DNA]</scope>
    <source>
        <strain evidence="1 2">KCTC 52035</strain>
    </source>
</reference>
<dbReference type="AlphaFoldDB" id="A0A6L9L078"/>
<sequence>MLARSITIHDETALGKVLNTYNLPVSQDVLTVADLIRLRVEHEVADYNERLPDTFQALVQPTDAERVLNGYQIRNKRLIDSEKQVYVALDAFQKNGFFILIDNHQAETLDETIAIRPTTTISFIKLTPLIGG</sequence>
<dbReference type="RefSeq" id="WP_163942681.1">
    <property type="nucleotide sequence ID" value="NZ_JAAFZH010000001.1"/>
</dbReference>
<name>A0A6L9L078_9BACT</name>
<dbReference type="EMBL" id="JAAFZH010000001">
    <property type="protein sequence ID" value="NDU93886.1"/>
    <property type="molecule type" value="Genomic_DNA"/>
</dbReference>
<accession>A0A6L9L078</accession>
<comment type="caution">
    <text evidence="1">The sequence shown here is derived from an EMBL/GenBank/DDBJ whole genome shotgun (WGS) entry which is preliminary data.</text>
</comment>
<evidence type="ECO:0000313" key="2">
    <source>
        <dbReference type="Proteomes" id="UP000474175"/>
    </source>
</evidence>
<protein>
    <submittedName>
        <fullName evidence="1">Uncharacterized protein</fullName>
    </submittedName>
</protein>
<gene>
    <name evidence="1" type="ORF">GK108_03300</name>
</gene>
<organism evidence="1 2">
    <name type="scientific">Spirosoma terrae</name>
    <dbReference type="NCBI Taxonomy" id="1968276"/>
    <lineage>
        <taxon>Bacteria</taxon>
        <taxon>Pseudomonadati</taxon>
        <taxon>Bacteroidota</taxon>
        <taxon>Cytophagia</taxon>
        <taxon>Cytophagales</taxon>
        <taxon>Cytophagaceae</taxon>
        <taxon>Spirosoma</taxon>
    </lineage>
</organism>
<keyword evidence="2" id="KW-1185">Reference proteome</keyword>
<evidence type="ECO:0000313" key="1">
    <source>
        <dbReference type="EMBL" id="NDU93886.1"/>
    </source>
</evidence>
<proteinExistence type="predicted"/>
<dbReference type="Proteomes" id="UP000474175">
    <property type="component" value="Unassembled WGS sequence"/>
</dbReference>